<reference evidence="8" key="1">
    <citation type="submission" date="2017-03" db="EMBL/GenBank/DDBJ databases">
        <authorList>
            <person name="Monnet C."/>
        </authorList>
    </citation>
    <scope>NUCLEOTIDE SEQUENCE [LARGE SCALE GENOMIC DNA]</scope>
    <source>
        <strain evidence="8">SJ5-8</strain>
    </source>
</reference>
<dbReference type="GO" id="GO:0016020">
    <property type="term" value="C:membrane"/>
    <property type="evidence" value="ECO:0007669"/>
    <property type="project" value="UniProtKB-SubCell"/>
</dbReference>
<evidence type="ECO:0000256" key="6">
    <source>
        <dbReference type="SAM" id="Phobius"/>
    </source>
</evidence>
<evidence type="ECO:0000313" key="8">
    <source>
        <dbReference type="Proteomes" id="UP000234462"/>
    </source>
</evidence>
<feature type="compositionally biased region" description="Basic and acidic residues" evidence="5">
    <location>
        <begin position="1"/>
        <end position="15"/>
    </location>
</feature>
<keyword evidence="8" id="KW-1185">Reference proteome</keyword>
<dbReference type="InterPro" id="IPR002657">
    <property type="entry name" value="BilAc:Na_symport/Acr3"/>
</dbReference>
<gene>
    <name evidence="7" type="ORF">BJEO58_01320</name>
</gene>
<dbReference type="Gene3D" id="1.20.1530.20">
    <property type="match status" value="1"/>
</dbReference>
<feature type="transmembrane region" description="Helical" evidence="6">
    <location>
        <begin position="66"/>
        <end position="83"/>
    </location>
</feature>
<keyword evidence="4 6" id="KW-0472">Membrane</keyword>
<feature type="transmembrane region" description="Helical" evidence="6">
    <location>
        <begin position="95"/>
        <end position="114"/>
    </location>
</feature>
<evidence type="ECO:0000313" key="7">
    <source>
        <dbReference type="EMBL" id="SMY11733.1"/>
    </source>
</evidence>
<organism evidence="7 8">
    <name type="scientific">Brevibacterium jeotgali</name>
    <dbReference type="NCBI Taxonomy" id="1262550"/>
    <lineage>
        <taxon>Bacteria</taxon>
        <taxon>Bacillati</taxon>
        <taxon>Actinomycetota</taxon>
        <taxon>Actinomycetes</taxon>
        <taxon>Micrococcales</taxon>
        <taxon>Brevibacteriaceae</taxon>
        <taxon>Brevibacterium</taxon>
    </lineage>
</organism>
<feature type="transmembrane region" description="Helical" evidence="6">
    <location>
        <begin position="151"/>
        <end position="176"/>
    </location>
</feature>
<keyword evidence="3 6" id="KW-1133">Transmembrane helix</keyword>
<comment type="subcellular location">
    <subcellularLocation>
        <location evidence="1">Membrane</location>
        <topology evidence="1">Multi-pass membrane protein</topology>
    </subcellularLocation>
</comment>
<protein>
    <submittedName>
        <fullName evidence="7">Bile acid:Na+ symporter, BASS family</fullName>
    </submittedName>
</protein>
<feature type="transmembrane region" description="Helical" evidence="6">
    <location>
        <begin position="188"/>
        <end position="209"/>
    </location>
</feature>
<dbReference type="PANTHER" id="PTHR10361">
    <property type="entry name" value="SODIUM-BILE ACID COTRANSPORTER"/>
    <property type="match status" value="1"/>
</dbReference>
<dbReference type="EMBL" id="FXZM01000005">
    <property type="protein sequence ID" value="SMY11733.1"/>
    <property type="molecule type" value="Genomic_DNA"/>
</dbReference>
<feature type="region of interest" description="Disordered" evidence="5">
    <location>
        <begin position="1"/>
        <end position="25"/>
    </location>
</feature>
<dbReference type="Proteomes" id="UP000234462">
    <property type="component" value="Unassembled WGS sequence"/>
</dbReference>
<accession>A0A2H1L5T8</accession>
<dbReference type="RefSeq" id="WP_373270409.1">
    <property type="nucleotide sequence ID" value="NZ_FXZM01000005.1"/>
</dbReference>
<keyword evidence="2 6" id="KW-0812">Transmembrane</keyword>
<feature type="transmembrane region" description="Helical" evidence="6">
    <location>
        <begin position="36"/>
        <end position="54"/>
    </location>
</feature>
<evidence type="ECO:0000256" key="3">
    <source>
        <dbReference type="ARBA" id="ARBA00022989"/>
    </source>
</evidence>
<feature type="transmembrane region" description="Helical" evidence="6">
    <location>
        <begin position="120"/>
        <end position="139"/>
    </location>
</feature>
<name>A0A2H1L5T8_9MICO</name>
<evidence type="ECO:0000256" key="1">
    <source>
        <dbReference type="ARBA" id="ARBA00004141"/>
    </source>
</evidence>
<evidence type="ECO:0000256" key="4">
    <source>
        <dbReference type="ARBA" id="ARBA00023136"/>
    </source>
</evidence>
<feature type="transmembrane region" description="Helical" evidence="6">
    <location>
        <begin position="221"/>
        <end position="241"/>
    </location>
</feature>
<feature type="transmembrane region" description="Helical" evidence="6">
    <location>
        <begin position="247"/>
        <end position="270"/>
    </location>
</feature>
<dbReference type="AlphaFoldDB" id="A0A2H1L5T8"/>
<dbReference type="InterPro" id="IPR038770">
    <property type="entry name" value="Na+/solute_symporter_sf"/>
</dbReference>
<proteinExistence type="predicted"/>
<dbReference type="PANTHER" id="PTHR10361:SF28">
    <property type="entry name" value="P3 PROTEIN-RELATED"/>
    <property type="match status" value="1"/>
</dbReference>
<dbReference type="InterPro" id="IPR004710">
    <property type="entry name" value="Bilac:Na_transpt"/>
</dbReference>
<evidence type="ECO:0000256" key="2">
    <source>
        <dbReference type="ARBA" id="ARBA00022692"/>
    </source>
</evidence>
<sequence>MEDESRESAVGRDADVGQSGPVDPEAQKLTERNARIAVTVFPLLVIAGGIVGFFGSDSISPLAPTIPWGLGVIMFFMGVTLTLPDFTRIAKRPWVILLGTGSQFIAMPLAGWLIAQALGLPPALAIGVILVGCAPGGTASNVVTYLAKGDVALSVSVTTVSTLLAPLLTPILTLWLAGSYMDVSAGSMMVSIVQTVLLPVIGGVVVRALFSRLIDLLGPVLPWLSTIAIAYVVAVVVAGSAGSLLQAGALVLLAVVLHNGVGLLLGYVAARAAGLDAAGRRALSFEVGLQNSGLASSLAQTHFPTEPTAALPGAVFSVWHNVSGAVLAAYYARRPLKG</sequence>
<evidence type="ECO:0000256" key="5">
    <source>
        <dbReference type="SAM" id="MobiDB-lite"/>
    </source>
</evidence>
<dbReference type="Pfam" id="PF01758">
    <property type="entry name" value="SBF"/>
    <property type="match status" value="1"/>
</dbReference>